<proteinExistence type="predicted"/>
<sequence>MSQLDIGKVVKEAIDKAKTETGNINILIAGKTGVGKSTLINAVFQGNYATTGQGKPVTKSTREIKKEGIPLTLFDTRGMEVSEFETTYSQLEELVKERSKRKNPDEHIHAAWVCIDESSRRIEDAEIQLTKMLASYIPVLGVITKAQADRGFRAIVFEHLKDVKNIIRVNSIDETLDDGYVIKKFGLQELVEATMEIVPEGQHRAFAASQKVSIDIKKKTAHKIVVSAAGIAGSIGATPIPFSDAVALVPVQVTMLAGITSVFGFTLEEGFLKTLIASVITGSGATLIGRSIASNLLKFIPGVGSVAGGIISAGTAAAVTTAFGEAYIQTLAHLLVKKDMKDITQTDILTELKKRFKGKKNNVETN</sequence>
<evidence type="ECO:0000256" key="1">
    <source>
        <dbReference type="ARBA" id="ARBA00004141"/>
    </source>
</evidence>
<dbReference type="InterPro" id="IPR006073">
    <property type="entry name" value="GTP-bd"/>
</dbReference>
<evidence type="ECO:0000256" key="3">
    <source>
        <dbReference type="ARBA" id="ARBA00022989"/>
    </source>
</evidence>
<name>A0ABQ5MIS1_9FLAO</name>
<evidence type="ECO:0000256" key="4">
    <source>
        <dbReference type="ARBA" id="ARBA00023136"/>
    </source>
</evidence>
<dbReference type="Proteomes" id="UP001143543">
    <property type="component" value="Unassembled WGS sequence"/>
</dbReference>
<evidence type="ECO:0000313" key="7">
    <source>
        <dbReference type="Proteomes" id="UP001143543"/>
    </source>
</evidence>
<accession>A0ABQ5MIS1</accession>
<keyword evidence="4" id="KW-0472">Membrane</keyword>
<dbReference type="CDD" id="cd00882">
    <property type="entry name" value="Ras_like_GTPase"/>
    <property type="match status" value="1"/>
</dbReference>
<keyword evidence="2" id="KW-0812">Transmembrane</keyword>
<dbReference type="RefSeq" id="WP_281764945.1">
    <property type="nucleotide sequence ID" value="NZ_BRVO01000002.1"/>
</dbReference>
<evidence type="ECO:0000313" key="6">
    <source>
        <dbReference type="EMBL" id="GLB49307.1"/>
    </source>
</evidence>
<evidence type="ECO:0000256" key="2">
    <source>
        <dbReference type="ARBA" id="ARBA00022692"/>
    </source>
</evidence>
<dbReference type="SUPFAM" id="SSF52540">
    <property type="entry name" value="P-loop containing nucleoside triphosphate hydrolases"/>
    <property type="match status" value="1"/>
</dbReference>
<comment type="caution">
    <text evidence="6">The sequence shown here is derived from an EMBL/GenBank/DDBJ whole genome shotgun (WGS) entry which is preliminary data.</text>
</comment>
<organism evidence="6 7">
    <name type="scientific">Neptunitalea lumnitzerae</name>
    <dbReference type="NCBI Taxonomy" id="2965509"/>
    <lineage>
        <taxon>Bacteria</taxon>
        <taxon>Pseudomonadati</taxon>
        <taxon>Bacteroidota</taxon>
        <taxon>Flavobacteriia</taxon>
        <taxon>Flavobacteriales</taxon>
        <taxon>Flavobacteriaceae</taxon>
        <taxon>Neptunitalea</taxon>
    </lineage>
</organism>
<protein>
    <submittedName>
        <fullName evidence="6">GTPase</fullName>
    </submittedName>
</protein>
<feature type="domain" description="G" evidence="5">
    <location>
        <begin position="26"/>
        <end position="144"/>
    </location>
</feature>
<gene>
    <name evidence="6" type="ORF">Y10_16750</name>
</gene>
<comment type="subcellular location">
    <subcellularLocation>
        <location evidence="1">Membrane</location>
        <topology evidence="1">Multi-pass membrane protein</topology>
    </subcellularLocation>
</comment>
<dbReference type="Pfam" id="PF05128">
    <property type="entry name" value="DUF697"/>
    <property type="match status" value="1"/>
</dbReference>
<evidence type="ECO:0000259" key="5">
    <source>
        <dbReference type="Pfam" id="PF01926"/>
    </source>
</evidence>
<dbReference type="InterPro" id="IPR021147">
    <property type="entry name" value="DUF697"/>
</dbReference>
<dbReference type="Pfam" id="PF01926">
    <property type="entry name" value="MMR_HSR1"/>
    <property type="match status" value="1"/>
</dbReference>
<reference evidence="6" key="1">
    <citation type="submission" date="2022-07" db="EMBL/GenBank/DDBJ databases">
        <title>Taxonomy of Novel Oxalotrophic and Methylotrophic Bacteria.</title>
        <authorList>
            <person name="Sahin N."/>
            <person name="Tani A."/>
        </authorList>
    </citation>
    <scope>NUCLEOTIDE SEQUENCE</scope>
    <source>
        <strain evidence="6">Y10</strain>
    </source>
</reference>
<dbReference type="InterPro" id="IPR027417">
    <property type="entry name" value="P-loop_NTPase"/>
</dbReference>
<dbReference type="EMBL" id="BRVO01000002">
    <property type="protein sequence ID" value="GLB49307.1"/>
    <property type="molecule type" value="Genomic_DNA"/>
</dbReference>
<dbReference type="Gene3D" id="3.40.50.300">
    <property type="entry name" value="P-loop containing nucleotide triphosphate hydrolases"/>
    <property type="match status" value="1"/>
</dbReference>
<keyword evidence="7" id="KW-1185">Reference proteome</keyword>
<keyword evidence="3" id="KW-1133">Transmembrane helix</keyword>